<dbReference type="PANTHER" id="PTHR48086">
    <property type="entry name" value="SODIUM/PROLINE SYMPORTER-RELATED"/>
    <property type="match status" value="1"/>
</dbReference>
<feature type="transmembrane region" description="Helical" evidence="14">
    <location>
        <begin position="44"/>
        <end position="67"/>
    </location>
</feature>
<proteinExistence type="inferred from homology"/>
<reference evidence="15 16" key="1">
    <citation type="submission" date="2024-02" db="EMBL/GenBank/DDBJ databases">
        <title>New especies of Spiribacter isolated from saline water.</title>
        <authorList>
            <person name="Leon M.J."/>
            <person name="De La Haba R."/>
            <person name="Sanchez-Porro C."/>
            <person name="Ventosa A."/>
        </authorList>
    </citation>
    <scope>NUCLEOTIDE SEQUENCE [LARGE SCALE GENOMIC DNA]</scope>
    <source>
        <strain evidence="16">ag22IC6-390</strain>
    </source>
</reference>
<evidence type="ECO:0000256" key="9">
    <source>
        <dbReference type="ARBA" id="ARBA00023065"/>
    </source>
</evidence>
<keyword evidence="4" id="KW-1003">Cell membrane</keyword>
<keyword evidence="16" id="KW-1185">Reference proteome</keyword>
<keyword evidence="9" id="KW-0406">Ion transport</keyword>
<feature type="transmembrane region" description="Helical" evidence="14">
    <location>
        <begin position="319"/>
        <end position="342"/>
    </location>
</feature>
<dbReference type="Gene3D" id="1.20.1730.10">
    <property type="entry name" value="Sodium/glucose cotransporter"/>
    <property type="match status" value="1"/>
</dbReference>
<feature type="transmembrane region" description="Helical" evidence="14">
    <location>
        <begin position="363"/>
        <end position="380"/>
    </location>
</feature>
<feature type="transmembrane region" description="Helical" evidence="14">
    <location>
        <begin position="118"/>
        <end position="137"/>
    </location>
</feature>
<evidence type="ECO:0000256" key="11">
    <source>
        <dbReference type="ARBA" id="ARBA00023201"/>
    </source>
</evidence>
<dbReference type="InterPro" id="IPR001734">
    <property type="entry name" value="Na/solute_symporter"/>
</dbReference>
<evidence type="ECO:0000256" key="5">
    <source>
        <dbReference type="ARBA" id="ARBA00022692"/>
    </source>
</evidence>
<evidence type="ECO:0000256" key="10">
    <source>
        <dbReference type="ARBA" id="ARBA00023136"/>
    </source>
</evidence>
<dbReference type="InterPro" id="IPR038377">
    <property type="entry name" value="Na/Glc_symporter_sf"/>
</dbReference>
<dbReference type="Proteomes" id="UP001556709">
    <property type="component" value="Unassembled WGS sequence"/>
</dbReference>
<keyword evidence="8" id="KW-0915">Sodium</keyword>
<evidence type="ECO:0000256" key="4">
    <source>
        <dbReference type="ARBA" id="ARBA00022475"/>
    </source>
</evidence>
<evidence type="ECO:0000256" key="7">
    <source>
        <dbReference type="ARBA" id="ARBA00022989"/>
    </source>
</evidence>
<organism evidence="15 16">
    <name type="scientific">Spiribacter pallidus</name>
    <dbReference type="NCBI Taxonomy" id="1987936"/>
    <lineage>
        <taxon>Bacteria</taxon>
        <taxon>Pseudomonadati</taxon>
        <taxon>Pseudomonadota</taxon>
        <taxon>Gammaproteobacteria</taxon>
        <taxon>Chromatiales</taxon>
        <taxon>Ectothiorhodospiraceae</taxon>
        <taxon>Spiribacter</taxon>
    </lineage>
</organism>
<feature type="transmembrane region" description="Helical" evidence="14">
    <location>
        <begin position="230"/>
        <end position="249"/>
    </location>
</feature>
<evidence type="ECO:0000256" key="8">
    <source>
        <dbReference type="ARBA" id="ARBA00023053"/>
    </source>
</evidence>
<comment type="similarity">
    <text evidence="2 13">Belongs to the sodium:solute symporter (SSF) (TC 2.A.21) family.</text>
</comment>
<evidence type="ECO:0000256" key="13">
    <source>
        <dbReference type="RuleBase" id="RU362091"/>
    </source>
</evidence>
<keyword evidence="6" id="KW-0769">Symport</keyword>
<accession>A0ABV3TCJ5</accession>
<gene>
    <name evidence="15" type="ORF">V6X73_01545</name>
</gene>
<sequence>MTQGVLILLGVYALLGMAVAFSARRGLGEGAGEYYLAGRRAGGVLSALSYGATTYSAFMMVGLAGLTYAGGVGALGFELVYLAGLGLVAIFGPRFWLAGRAHGFITPAEMLSHRYDSPWVGGVMAVAACIFLIPYSAVQLMGIGYLLEAVTDGAVGFQSGILIGAGLALIWTLAAGLRSVLWTDALQVIVMLVTSLLAVGFIVAALGGPWDFLDTIATDHGEWLAVPGPGLFSLTTFIGLTLPWFFFSISNPQVSQRLFTTESLGAMRTMLAGFLILGLVYTLVSVVWGFSALALLPGLESADQATPALLASGAIPKGIAIVLVIGIVAAAVSTVDSIMLSLSALAGRDLYRPLARGGRHELLAGKLVMLLVTGLAIAFARLQLDLITILSVASSSGLLVTVPAIVGCFFWARGTATGALVSIIGAGVVVTLLQVTGSNPLGIPASVWGGALAVVLFVTASLLTRAPTARAEAFMQPVREGLARHRVL</sequence>
<dbReference type="InterPro" id="IPR050277">
    <property type="entry name" value="Sodium:Solute_Symporter"/>
</dbReference>
<keyword evidence="5 14" id="KW-0812">Transmembrane</keyword>
<comment type="catalytic activity">
    <reaction evidence="12">
        <text>L-proline(in) + Na(+)(in) = L-proline(out) + Na(+)(out)</text>
        <dbReference type="Rhea" id="RHEA:28967"/>
        <dbReference type="ChEBI" id="CHEBI:29101"/>
        <dbReference type="ChEBI" id="CHEBI:60039"/>
    </reaction>
</comment>
<feature type="transmembrane region" description="Helical" evidence="14">
    <location>
        <begin position="270"/>
        <end position="299"/>
    </location>
</feature>
<feature type="transmembrane region" description="Helical" evidence="14">
    <location>
        <begin position="79"/>
        <end position="97"/>
    </location>
</feature>
<feature type="transmembrane region" description="Helical" evidence="14">
    <location>
        <begin position="157"/>
        <end position="177"/>
    </location>
</feature>
<feature type="transmembrane region" description="Helical" evidence="14">
    <location>
        <begin position="419"/>
        <end position="437"/>
    </location>
</feature>
<keyword evidence="10 14" id="KW-0472">Membrane</keyword>
<feature type="transmembrane region" description="Helical" evidence="14">
    <location>
        <begin position="443"/>
        <end position="463"/>
    </location>
</feature>
<feature type="transmembrane region" description="Helical" evidence="14">
    <location>
        <begin position="189"/>
        <end position="210"/>
    </location>
</feature>
<evidence type="ECO:0000256" key="14">
    <source>
        <dbReference type="SAM" id="Phobius"/>
    </source>
</evidence>
<feature type="transmembrane region" description="Helical" evidence="14">
    <location>
        <begin position="6"/>
        <end position="23"/>
    </location>
</feature>
<dbReference type="RefSeq" id="WP_367958076.1">
    <property type="nucleotide sequence ID" value="NZ_JBAKFH010000003.1"/>
</dbReference>
<comment type="subcellular location">
    <subcellularLocation>
        <location evidence="1">Cell membrane</location>
        <topology evidence="1">Multi-pass membrane protein</topology>
    </subcellularLocation>
</comment>
<name>A0ABV3TCJ5_9GAMM</name>
<evidence type="ECO:0000313" key="15">
    <source>
        <dbReference type="EMBL" id="MEX0468421.1"/>
    </source>
</evidence>
<dbReference type="Pfam" id="PF00474">
    <property type="entry name" value="SSF"/>
    <property type="match status" value="1"/>
</dbReference>
<dbReference type="EMBL" id="JBAKFM010000001">
    <property type="protein sequence ID" value="MEX0468421.1"/>
    <property type="molecule type" value="Genomic_DNA"/>
</dbReference>
<keyword evidence="3" id="KW-0813">Transport</keyword>
<keyword evidence="7 14" id="KW-1133">Transmembrane helix</keyword>
<feature type="transmembrane region" description="Helical" evidence="14">
    <location>
        <begin position="386"/>
        <end position="412"/>
    </location>
</feature>
<evidence type="ECO:0000256" key="12">
    <source>
        <dbReference type="ARBA" id="ARBA00033708"/>
    </source>
</evidence>
<evidence type="ECO:0000256" key="1">
    <source>
        <dbReference type="ARBA" id="ARBA00004651"/>
    </source>
</evidence>
<keyword evidence="11" id="KW-0739">Sodium transport</keyword>
<dbReference type="PANTHER" id="PTHR48086:SF3">
    <property type="entry name" value="SODIUM_PROLINE SYMPORTER"/>
    <property type="match status" value="1"/>
</dbReference>
<evidence type="ECO:0000256" key="6">
    <source>
        <dbReference type="ARBA" id="ARBA00022847"/>
    </source>
</evidence>
<dbReference type="CDD" id="cd10322">
    <property type="entry name" value="SLC5sbd"/>
    <property type="match status" value="1"/>
</dbReference>
<evidence type="ECO:0000313" key="16">
    <source>
        <dbReference type="Proteomes" id="UP001556709"/>
    </source>
</evidence>
<protein>
    <submittedName>
        <fullName evidence="15">Sodium:solute symporter family protein</fullName>
    </submittedName>
</protein>
<evidence type="ECO:0000256" key="3">
    <source>
        <dbReference type="ARBA" id="ARBA00022448"/>
    </source>
</evidence>
<evidence type="ECO:0000256" key="2">
    <source>
        <dbReference type="ARBA" id="ARBA00006434"/>
    </source>
</evidence>
<comment type="caution">
    <text evidence="15">The sequence shown here is derived from an EMBL/GenBank/DDBJ whole genome shotgun (WGS) entry which is preliminary data.</text>
</comment>
<dbReference type="PROSITE" id="PS50283">
    <property type="entry name" value="NA_SOLUT_SYMP_3"/>
    <property type="match status" value="1"/>
</dbReference>